<proteinExistence type="predicted"/>
<dbReference type="GO" id="GO:0016787">
    <property type="term" value="F:hydrolase activity"/>
    <property type="evidence" value="ECO:0007669"/>
    <property type="project" value="UniProtKB-KW"/>
</dbReference>
<dbReference type="EMBL" id="JBBPCO010000012">
    <property type="protein sequence ID" value="MEK8090443.1"/>
    <property type="molecule type" value="Genomic_DNA"/>
</dbReference>
<dbReference type="Proteomes" id="UP001446205">
    <property type="component" value="Unassembled WGS sequence"/>
</dbReference>
<evidence type="ECO:0000256" key="1">
    <source>
        <dbReference type="SAM" id="MobiDB-lite"/>
    </source>
</evidence>
<name>A0ABU9DA85_9PROT</name>
<dbReference type="PANTHER" id="PTHR48100:SF1">
    <property type="entry name" value="HISTIDINE PHOSPHATASE FAMILY PROTEIN-RELATED"/>
    <property type="match status" value="1"/>
</dbReference>
<dbReference type="SMART" id="SM00855">
    <property type="entry name" value="PGAM"/>
    <property type="match status" value="1"/>
</dbReference>
<organism evidence="2 3">
    <name type="scientific">Thermithiobacillus plumbiphilus</name>
    <dbReference type="NCBI Taxonomy" id="1729899"/>
    <lineage>
        <taxon>Bacteria</taxon>
        <taxon>Pseudomonadati</taxon>
        <taxon>Pseudomonadota</taxon>
        <taxon>Acidithiobacillia</taxon>
        <taxon>Acidithiobacillales</taxon>
        <taxon>Thermithiobacillaceae</taxon>
        <taxon>Thermithiobacillus</taxon>
    </lineage>
</organism>
<dbReference type="SUPFAM" id="SSF53254">
    <property type="entry name" value="Phosphoglycerate mutase-like"/>
    <property type="match status" value="1"/>
</dbReference>
<dbReference type="InterPro" id="IPR050275">
    <property type="entry name" value="PGM_Phosphatase"/>
</dbReference>
<dbReference type="Gene3D" id="3.40.50.1240">
    <property type="entry name" value="Phosphoglycerate mutase-like"/>
    <property type="match status" value="1"/>
</dbReference>
<evidence type="ECO:0000313" key="3">
    <source>
        <dbReference type="Proteomes" id="UP001446205"/>
    </source>
</evidence>
<accession>A0ABU9DA85</accession>
<dbReference type="CDD" id="cd07067">
    <property type="entry name" value="HP_PGM_like"/>
    <property type="match status" value="1"/>
</dbReference>
<dbReference type="Pfam" id="PF00300">
    <property type="entry name" value="His_Phos_1"/>
    <property type="match status" value="1"/>
</dbReference>
<sequence length="209" mass="23145">MSQADNAPTGLDFLRHGEPVGGSQRYRGQIDDPLSEHGWAQMRQAVAGGRPWTRIVSSPLMRCRAFAEELAVAMGLELEFDERLKEVGFGVWEGRTRAEISAATPGALERFRADPLQQRPEGAEPLGEFLARVGRACTDLVTRHAGEQVLVVCHAGVMRAVFHHALQVPLAAIYDIQVRNAEFSRFRHENGRYTLLGHGLKALPVDRGR</sequence>
<gene>
    <name evidence="2" type="ORF">WOB96_11805</name>
</gene>
<comment type="caution">
    <text evidence="2">The sequence shown here is derived from an EMBL/GenBank/DDBJ whole genome shotgun (WGS) entry which is preliminary data.</text>
</comment>
<protein>
    <submittedName>
        <fullName evidence="2">Histidine phosphatase family protein</fullName>
        <ecNumber evidence="2">3.1.3.-</ecNumber>
    </submittedName>
</protein>
<dbReference type="RefSeq" id="WP_341371499.1">
    <property type="nucleotide sequence ID" value="NZ_JBBPCO010000012.1"/>
</dbReference>
<dbReference type="InterPro" id="IPR029033">
    <property type="entry name" value="His_PPase_superfam"/>
</dbReference>
<feature type="region of interest" description="Disordered" evidence="1">
    <location>
        <begin position="1"/>
        <end position="31"/>
    </location>
</feature>
<dbReference type="EC" id="3.1.3.-" evidence="2"/>
<dbReference type="InterPro" id="IPR013078">
    <property type="entry name" value="His_Pase_superF_clade-1"/>
</dbReference>
<dbReference type="PANTHER" id="PTHR48100">
    <property type="entry name" value="BROAD-SPECIFICITY PHOSPHATASE YOR283W-RELATED"/>
    <property type="match status" value="1"/>
</dbReference>
<evidence type="ECO:0000313" key="2">
    <source>
        <dbReference type="EMBL" id="MEK8090443.1"/>
    </source>
</evidence>
<keyword evidence="3" id="KW-1185">Reference proteome</keyword>
<reference evidence="2 3" key="1">
    <citation type="submission" date="2024-04" db="EMBL/GenBank/DDBJ databases">
        <authorList>
            <person name="Abashina T."/>
            <person name="Shaikin A."/>
        </authorList>
    </citation>
    <scope>NUCLEOTIDE SEQUENCE [LARGE SCALE GENOMIC DNA]</scope>
    <source>
        <strain evidence="2 3">AAFK</strain>
    </source>
</reference>
<keyword evidence="2" id="KW-0378">Hydrolase</keyword>